<feature type="compositionally biased region" description="Basic residues" evidence="1">
    <location>
        <begin position="96"/>
        <end position="110"/>
    </location>
</feature>
<organism evidence="2 3">
    <name type="scientific">Eumeta variegata</name>
    <name type="common">Bagworm moth</name>
    <name type="synonym">Eumeta japonica</name>
    <dbReference type="NCBI Taxonomy" id="151549"/>
    <lineage>
        <taxon>Eukaryota</taxon>
        <taxon>Metazoa</taxon>
        <taxon>Ecdysozoa</taxon>
        <taxon>Arthropoda</taxon>
        <taxon>Hexapoda</taxon>
        <taxon>Insecta</taxon>
        <taxon>Pterygota</taxon>
        <taxon>Neoptera</taxon>
        <taxon>Endopterygota</taxon>
        <taxon>Lepidoptera</taxon>
        <taxon>Glossata</taxon>
        <taxon>Ditrysia</taxon>
        <taxon>Tineoidea</taxon>
        <taxon>Psychidae</taxon>
        <taxon>Oiketicinae</taxon>
        <taxon>Eumeta</taxon>
    </lineage>
</organism>
<reference evidence="2 3" key="1">
    <citation type="journal article" date="2019" name="Commun. Biol.">
        <title>The bagworm genome reveals a unique fibroin gene that provides high tensile strength.</title>
        <authorList>
            <person name="Kono N."/>
            <person name="Nakamura H."/>
            <person name="Ohtoshi R."/>
            <person name="Tomita M."/>
            <person name="Numata K."/>
            <person name="Arakawa K."/>
        </authorList>
    </citation>
    <scope>NUCLEOTIDE SEQUENCE [LARGE SCALE GENOMIC DNA]</scope>
</reference>
<dbReference type="Proteomes" id="UP000299102">
    <property type="component" value="Unassembled WGS sequence"/>
</dbReference>
<comment type="caution">
    <text evidence="2">The sequence shown here is derived from an EMBL/GenBank/DDBJ whole genome shotgun (WGS) entry which is preliminary data.</text>
</comment>
<accession>A0A4C1STF4</accession>
<evidence type="ECO:0000256" key="1">
    <source>
        <dbReference type="SAM" id="MobiDB-lite"/>
    </source>
</evidence>
<evidence type="ECO:0000313" key="2">
    <source>
        <dbReference type="EMBL" id="GBP04490.1"/>
    </source>
</evidence>
<feature type="region of interest" description="Disordered" evidence="1">
    <location>
        <begin position="53"/>
        <end position="73"/>
    </location>
</feature>
<dbReference type="AlphaFoldDB" id="A0A4C1STF4"/>
<gene>
    <name evidence="2" type="ORF">EVAR_3869_1</name>
</gene>
<name>A0A4C1STF4_EUMVA</name>
<feature type="compositionally biased region" description="Low complexity" evidence="1">
    <location>
        <begin position="55"/>
        <end position="72"/>
    </location>
</feature>
<feature type="region of interest" description="Disordered" evidence="1">
    <location>
        <begin position="96"/>
        <end position="151"/>
    </location>
</feature>
<dbReference type="EMBL" id="BGZK01000014">
    <property type="protein sequence ID" value="GBP04490.1"/>
    <property type="molecule type" value="Genomic_DNA"/>
</dbReference>
<keyword evidence="3" id="KW-1185">Reference proteome</keyword>
<feature type="compositionally biased region" description="Low complexity" evidence="1">
    <location>
        <begin position="124"/>
        <end position="144"/>
    </location>
</feature>
<evidence type="ECO:0000313" key="3">
    <source>
        <dbReference type="Proteomes" id="UP000299102"/>
    </source>
</evidence>
<sequence length="229" mass="26108">MIKYDDSKEQTRELAQSNVVNLTTNQLKELFELFLKEKGFAVEARKINNIIPCTSSRTTSPSSSLSGNALSSDDSEVSDAIIRGLDDDASEFQLVKPRKIKNQKTRHQRVSKTDSDDIETEPMQRVPSRSRQQQDDQQYSTTPQNEATPPVYLRNETKWSAISSACDRRHKDIFLKLLKVWGLSGNTVEAPYKRGGPRQCHRCQQYGYAATHCHAQLKCVKCTVPRWMK</sequence>
<evidence type="ECO:0008006" key="4">
    <source>
        <dbReference type="Google" id="ProtNLM"/>
    </source>
</evidence>
<protein>
    <recommendedName>
        <fullName evidence="4">Nucleic-acid-binding protein from transposon X-element</fullName>
    </recommendedName>
</protein>
<proteinExistence type="predicted"/>